<reference evidence="1" key="1">
    <citation type="submission" date="2021-01" db="EMBL/GenBank/DDBJ databases">
        <title>Metabolic potential, ecology and presence of endohyphal bacteria is reflected in genomic diversity of Mucoromycotina.</title>
        <authorList>
            <person name="Muszewska A."/>
            <person name="Okrasinska A."/>
            <person name="Steczkiewicz K."/>
            <person name="Drgas O."/>
            <person name="Orlowska M."/>
            <person name="Perlinska-Lenart U."/>
            <person name="Aleksandrzak-Piekarczyk T."/>
            <person name="Szatraj K."/>
            <person name="Zielenkiewicz U."/>
            <person name="Pilsyk S."/>
            <person name="Malc E."/>
            <person name="Mieczkowski P."/>
            <person name="Kruszewska J.S."/>
            <person name="Biernat P."/>
            <person name="Pawlowska J."/>
        </authorList>
    </citation>
    <scope>NUCLEOTIDE SEQUENCE</scope>
    <source>
        <strain evidence="1">WA0000018081</strain>
    </source>
</reference>
<comment type="caution">
    <text evidence="1">The sequence shown here is derived from an EMBL/GenBank/DDBJ whole genome shotgun (WGS) entry which is preliminary data.</text>
</comment>
<protein>
    <submittedName>
        <fullName evidence="1">Uncharacterized protein</fullName>
    </submittedName>
</protein>
<evidence type="ECO:0000313" key="1">
    <source>
        <dbReference type="EMBL" id="KAG2229931.1"/>
    </source>
</evidence>
<sequence>MKPCLIPELYSLLVLKSNIVGPCKDFNDSLTGVFNTESSKGFLSCLKSFKNENIEKKETVFIAKIFEKIIGTVTDEKKLKLIQKGEPNFSHYLIWPLMEAVSSQFSFEIGEYKMKAIHKEIARRNDEMLINLS</sequence>
<evidence type="ECO:0000313" key="2">
    <source>
        <dbReference type="Proteomes" id="UP000613177"/>
    </source>
</evidence>
<dbReference type="AlphaFoldDB" id="A0A8H7SIZ0"/>
<accession>A0A8H7SIZ0</accession>
<keyword evidence="2" id="KW-1185">Reference proteome</keyword>
<dbReference type="Proteomes" id="UP000613177">
    <property type="component" value="Unassembled WGS sequence"/>
</dbReference>
<gene>
    <name evidence="1" type="ORF">INT48_001197</name>
</gene>
<organism evidence="1 2">
    <name type="scientific">Thamnidium elegans</name>
    <dbReference type="NCBI Taxonomy" id="101142"/>
    <lineage>
        <taxon>Eukaryota</taxon>
        <taxon>Fungi</taxon>
        <taxon>Fungi incertae sedis</taxon>
        <taxon>Mucoromycota</taxon>
        <taxon>Mucoromycotina</taxon>
        <taxon>Mucoromycetes</taxon>
        <taxon>Mucorales</taxon>
        <taxon>Mucorineae</taxon>
        <taxon>Mucoraceae</taxon>
        <taxon>Thamnidium</taxon>
    </lineage>
</organism>
<name>A0A8H7SIZ0_9FUNG</name>
<proteinExistence type="predicted"/>
<dbReference type="EMBL" id="JAEPRE010000233">
    <property type="protein sequence ID" value="KAG2229931.1"/>
    <property type="molecule type" value="Genomic_DNA"/>
</dbReference>